<keyword evidence="2" id="KW-0238">DNA-binding</keyword>
<dbReference type="InterPro" id="IPR050204">
    <property type="entry name" value="AraC_XylS_family_regulators"/>
</dbReference>
<accession>A0A7Z7BQE1</accession>
<feature type="domain" description="HTH araC/xylS-type" evidence="4">
    <location>
        <begin position="212"/>
        <end position="310"/>
    </location>
</feature>
<evidence type="ECO:0000313" key="5">
    <source>
        <dbReference type="EMBL" id="SDJ96706.1"/>
    </source>
</evidence>
<evidence type="ECO:0000313" key="6">
    <source>
        <dbReference type="Proteomes" id="UP000198917"/>
    </source>
</evidence>
<dbReference type="PROSITE" id="PS01124">
    <property type="entry name" value="HTH_ARAC_FAMILY_2"/>
    <property type="match status" value="1"/>
</dbReference>
<dbReference type="Pfam" id="PF12852">
    <property type="entry name" value="Cupin_6"/>
    <property type="match status" value="1"/>
</dbReference>
<evidence type="ECO:0000256" key="2">
    <source>
        <dbReference type="ARBA" id="ARBA00023125"/>
    </source>
</evidence>
<dbReference type="GO" id="GO:0003700">
    <property type="term" value="F:DNA-binding transcription factor activity"/>
    <property type="evidence" value="ECO:0007669"/>
    <property type="project" value="InterPro"/>
</dbReference>
<dbReference type="InterPro" id="IPR009057">
    <property type="entry name" value="Homeodomain-like_sf"/>
</dbReference>
<dbReference type="InterPro" id="IPR032783">
    <property type="entry name" value="AraC_lig"/>
</dbReference>
<dbReference type="Pfam" id="PF12833">
    <property type="entry name" value="HTH_18"/>
    <property type="match status" value="1"/>
</dbReference>
<name>A0A7Z7BQE1_9HYPH</name>
<dbReference type="SUPFAM" id="SSF46689">
    <property type="entry name" value="Homeodomain-like"/>
    <property type="match status" value="2"/>
</dbReference>
<keyword evidence="1" id="KW-0805">Transcription regulation</keyword>
<proteinExistence type="predicted"/>
<reference evidence="5 6" key="1">
    <citation type="submission" date="2016-10" db="EMBL/GenBank/DDBJ databases">
        <authorList>
            <person name="Varghese N."/>
            <person name="Submissions S."/>
        </authorList>
    </citation>
    <scope>NUCLEOTIDE SEQUENCE [LARGE SCALE GENOMIC DNA]</scope>
    <source>
        <strain evidence="5 6">PDC82</strain>
    </source>
</reference>
<dbReference type="Proteomes" id="UP000198917">
    <property type="component" value="Unassembled WGS sequence"/>
</dbReference>
<dbReference type="InterPro" id="IPR018060">
    <property type="entry name" value="HTH_AraC"/>
</dbReference>
<dbReference type="Gene3D" id="1.10.10.60">
    <property type="entry name" value="Homeodomain-like"/>
    <property type="match status" value="2"/>
</dbReference>
<protein>
    <submittedName>
        <fullName evidence="5">Transcriptional regulator, AraC family</fullName>
    </submittedName>
</protein>
<gene>
    <name evidence="5" type="ORF">SAMN05428983_3402</name>
</gene>
<dbReference type="AlphaFoldDB" id="A0A7Z7BQE1"/>
<dbReference type="SUPFAM" id="SSF51215">
    <property type="entry name" value="Regulatory protein AraC"/>
    <property type="match status" value="1"/>
</dbReference>
<evidence type="ECO:0000259" key="4">
    <source>
        <dbReference type="PROSITE" id="PS01124"/>
    </source>
</evidence>
<dbReference type="GO" id="GO:0043565">
    <property type="term" value="F:sequence-specific DNA binding"/>
    <property type="evidence" value="ECO:0007669"/>
    <property type="project" value="InterPro"/>
</dbReference>
<dbReference type="PANTHER" id="PTHR46796:SF7">
    <property type="entry name" value="ARAC FAMILY TRANSCRIPTIONAL REGULATOR"/>
    <property type="match status" value="1"/>
</dbReference>
<dbReference type="InterPro" id="IPR037923">
    <property type="entry name" value="HTH-like"/>
</dbReference>
<evidence type="ECO:0000256" key="3">
    <source>
        <dbReference type="ARBA" id="ARBA00023163"/>
    </source>
</evidence>
<comment type="caution">
    <text evidence="5">The sequence shown here is derived from an EMBL/GenBank/DDBJ whole genome shotgun (WGS) entry which is preliminary data.</text>
</comment>
<dbReference type="SMART" id="SM00342">
    <property type="entry name" value="HTH_ARAC"/>
    <property type="match status" value="1"/>
</dbReference>
<organism evidence="5 6">
    <name type="scientific">Agrobacterium fabrum</name>
    <dbReference type="NCBI Taxonomy" id="1176649"/>
    <lineage>
        <taxon>Bacteria</taxon>
        <taxon>Pseudomonadati</taxon>
        <taxon>Pseudomonadota</taxon>
        <taxon>Alphaproteobacteria</taxon>
        <taxon>Hyphomicrobiales</taxon>
        <taxon>Rhizobiaceae</taxon>
        <taxon>Rhizobium/Agrobacterium group</taxon>
        <taxon>Agrobacterium</taxon>
        <taxon>Agrobacterium tumefaciens complex</taxon>
    </lineage>
</organism>
<dbReference type="PANTHER" id="PTHR46796">
    <property type="entry name" value="HTH-TYPE TRANSCRIPTIONAL ACTIVATOR RHAS-RELATED"/>
    <property type="match status" value="1"/>
</dbReference>
<evidence type="ECO:0000256" key="1">
    <source>
        <dbReference type="ARBA" id="ARBA00023015"/>
    </source>
</evidence>
<keyword evidence="3" id="KW-0804">Transcription</keyword>
<sequence>MLKRLLFVIDRPIMDPLSDIVDLLRPSAAVSKPISGKGRWGVRYRAHDAPGFALVLAGAAWVMIEGRDPLRLGRGDFLLLPTTPAFSLCSETGVDCVPVEPQDRAVRHGEQEGMPDFLALGGSFAFERINASLFLSLMPGLIYVPAAEKRASRLARLIELLSEECAGEDPGKELIIRRMLEVLLVEALRRPDAGNVAIPAGLVKGMRLPGLARALSAMHADVRASWTVAELAGIAGMSRSAFSARFLEMVGCAPIEYLARWRMALARDSLIRGVKSLDHIADEIGYESASAFSTAFRRRMGIAPGSFARANDRRGQQVSFL</sequence>
<dbReference type="EMBL" id="FNEW01000003">
    <property type="protein sequence ID" value="SDJ96706.1"/>
    <property type="molecule type" value="Genomic_DNA"/>
</dbReference>